<dbReference type="AlphaFoldDB" id="A0A7G9Z8Z1"/>
<evidence type="ECO:0000256" key="1">
    <source>
        <dbReference type="ARBA" id="ARBA00022729"/>
    </source>
</evidence>
<sequence length="275" mass="29028">MEKENTRLTVGLALSLAAIFGMFVPFALAQPTADSFGVEHASGYKNTTVSVPVTISNTQNGPITCIIFDVSYDNSIINVVDVKKGTITTSWKSPTYCNFDWGTRVAIAYTGRDVEAIPNGSRGFIALLKFSVVGEPGEMTDMWLNNIQLSDLSGENVGFDTAPAKNGTFTIVTNLTQTPLPSPSPTESPVEESEEEGESMAPDDTEYVIPAATPTITPSVMPATASPVSVSPSHISSPSSAPTATSTPNPPGFGAIFAITCLLAVAYLVLRRKKA</sequence>
<feature type="domain" description="PGF-CTERM archaeal protein-sorting signal" evidence="5">
    <location>
        <begin position="251"/>
        <end position="272"/>
    </location>
</feature>
<dbReference type="SUPFAM" id="SSF49384">
    <property type="entry name" value="Carbohydrate-binding domain"/>
    <property type="match status" value="1"/>
</dbReference>
<dbReference type="GO" id="GO:0000272">
    <property type="term" value="P:polysaccharide catabolic process"/>
    <property type="evidence" value="ECO:0007669"/>
    <property type="project" value="InterPro"/>
</dbReference>
<feature type="compositionally biased region" description="Acidic residues" evidence="2">
    <location>
        <begin position="189"/>
        <end position="204"/>
    </location>
</feature>
<keyword evidence="3" id="KW-0812">Transmembrane</keyword>
<dbReference type="Pfam" id="PF18204">
    <property type="entry name" value="PGF-CTERM"/>
    <property type="match status" value="1"/>
</dbReference>
<dbReference type="Gene3D" id="2.60.40.680">
    <property type="match status" value="1"/>
</dbReference>
<dbReference type="EMBL" id="MT631666">
    <property type="protein sequence ID" value="QNO56725.1"/>
    <property type="molecule type" value="Genomic_DNA"/>
</dbReference>
<protein>
    <submittedName>
        <fullName evidence="6">Uncharacterized protein</fullName>
    </submittedName>
</protein>
<evidence type="ECO:0000256" key="2">
    <source>
        <dbReference type="SAM" id="MobiDB-lite"/>
    </source>
</evidence>
<feature type="region of interest" description="Disordered" evidence="2">
    <location>
        <begin position="216"/>
        <end position="247"/>
    </location>
</feature>
<proteinExistence type="predicted"/>
<feature type="domain" description="Cohesin" evidence="4">
    <location>
        <begin position="38"/>
        <end position="171"/>
    </location>
</feature>
<feature type="transmembrane region" description="Helical" evidence="3">
    <location>
        <begin position="252"/>
        <end position="270"/>
    </location>
</feature>
<keyword evidence="3" id="KW-0472">Membrane</keyword>
<dbReference type="Pfam" id="PF00963">
    <property type="entry name" value="Cohesin"/>
    <property type="match status" value="1"/>
</dbReference>
<accession>A0A7G9Z8Z1</accession>
<evidence type="ECO:0000259" key="5">
    <source>
        <dbReference type="Pfam" id="PF18204"/>
    </source>
</evidence>
<name>A0A7G9Z8Z1_9EURY</name>
<dbReference type="GO" id="GO:0030246">
    <property type="term" value="F:carbohydrate binding"/>
    <property type="evidence" value="ECO:0007669"/>
    <property type="project" value="InterPro"/>
</dbReference>
<dbReference type="InterPro" id="IPR026371">
    <property type="entry name" value="PGF_CTERM"/>
</dbReference>
<gene>
    <name evidence="6" type="ORF">HGIILDEE_00014</name>
</gene>
<keyword evidence="1" id="KW-0732">Signal</keyword>
<dbReference type="InterPro" id="IPR008965">
    <property type="entry name" value="CBM2/CBM3_carb-bd_dom_sf"/>
</dbReference>
<evidence type="ECO:0000259" key="4">
    <source>
        <dbReference type="Pfam" id="PF00963"/>
    </source>
</evidence>
<feature type="region of interest" description="Disordered" evidence="2">
    <location>
        <begin position="175"/>
        <end position="204"/>
    </location>
</feature>
<dbReference type="InterPro" id="IPR002102">
    <property type="entry name" value="Cohesin_dom"/>
</dbReference>
<feature type="compositionally biased region" description="Low complexity" evidence="2">
    <location>
        <begin position="218"/>
        <end position="247"/>
    </location>
</feature>
<reference evidence="6" key="1">
    <citation type="submission" date="2020-06" db="EMBL/GenBank/DDBJ databases">
        <title>Unique genomic features of the anaerobic methanotrophic archaea.</title>
        <authorList>
            <person name="Chadwick G.L."/>
            <person name="Skennerton C.T."/>
            <person name="Laso-Perez R."/>
            <person name="Leu A.O."/>
            <person name="Speth D.R."/>
            <person name="Yu H."/>
            <person name="Morgan-Lang C."/>
            <person name="Hatzenpichler R."/>
            <person name="Goudeau D."/>
            <person name="Malmstrom R."/>
            <person name="Brazelton W.J."/>
            <person name="Woyke T."/>
            <person name="Hallam S.J."/>
            <person name="Tyson G.W."/>
            <person name="Wegener G."/>
            <person name="Boetius A."/>
            <person name="Orphan V."/>
        </authorList>
    </citation>
    <scope>NUCLEOTIDE SEQUENCE</scope>
</reference>
<organism evidence="6">
    <name type="scientific">Candidatus Methanophaga sp. ANME-1 ERB7</name>
    <dbReference type="NCBI Taxonomy" id="2759913"/>
    <lineage>
        <taxon>Archaea</taxon>
        <taxon>Methanobacteriati</taxon>
        <taxon>Methanobacteriota</taxon>
        <taxon>Stenosarchaea group</taxon>
        <taxon>Methanomicrobia</taxon>
        <taxon>Candidatus Methanophagales</taxon>
        <taxon>Candidatus Methanophagaceae</taxon>
        <taxon>Candidatus Methanophaga</taxon>
    </lineage>
</organism>
<evidence type="ECO:0000313" key="6">
    <source>
        <dbReference type="EMBL" id="QNO56725.1"/>
    </source>
</evidence>
<evidence type="ECO:0000256" key="3">
    <source>
        <dbReference type="SAM" id="Phobius"/>
    </source>
</evidence>
<keyword evidence="3" id="KW-1133">Transmembrane helix</keyword>